<keyword evidence="2" id="KW-0238">DNA-binding</keyword>
<dbReference type="Pfam" id="PF00589">
    <property type="entry name" value="Phage_integrase"/>
    <property type="match status" value="1"/>
</dbReference>
<organism evidence="5 6">
    <name type="scientific">Agrilactobacillus yilanensis</name>
    <dbReference type="NCBI Taxonomy" id="2485997"/>
    <lineage>
        <taxon>Bacteria</taxon>
        <taxon>Bacillati</taxon>
        <taxon>Bacillota</taxon>
        <taxon>Bacilli</taxon>
        <taxon>Lactobacillales</taxon>
        <taxon>Lactobacillaceae</taxon>
        <taxon>Agrilactobacillus</taxon>
    </lineage>
</organism>
<dbReference type="EMBL" id="JBHTOP010000023">
    <property type="protein sequence ID" value="MFD1672272.1"/>
    <property type="molecule type" value="Genomic_DNA"/>
</dbReference>
<evidence type="ECO:0000313" key="6">
    <source>
        <dbReference type="Proteomes" id="UP001597267"/>
    </source>
</evidence>
<keyword evidence="6" id="KW-1185">Reference proteome</keyword>
<dbReference type="SUPFAM" id="SSF56349">
    <property type="entry name" value="DNA breaking-rejoining enzymes"/>
    <property type="match status" value="1"/>
</dbReference>
<gene>
    <name evidence="5" type="ORF">ACFQ5M_09200</name>
</gene>
<sequence length="416" mass="48182">MHFERRTKKDGSVFHIAIDDFIDPLTGKRKRASISFNSGTPRAKAQARRELDDKISVIIADLNKAQDRKIQNYTFGELKADWFKQWTTVVKPQTVQRELLVINRLSKLIDDDILVKKITPLMIKQSLDTYKQEYHSTFSTMQHIKSTFNKIFDYAVLYNYLQFSPSQVVKLKASAEEKAEKKVRLNQKFLNEAEIEALISELRKRRNPSYLDLTLFLLGTGCRIGEAAALTAENIDFQRKTVAIENSLQTHDLTVDEFYLDTTKTPAGERTEELPDFVLEALRRCIERNKRTDRLHADNPSDVFHFSDSIFRTEYGSPITSHSFRELLTRINKFLYKNCETVYGFKWTKNVVPHSFRHIHVSILRSDASIPLKEVQERVGHVEEETTNGYTHRFSHLQAKSVKAIDTFASRIGITD</sequence>
<evidence type="ECO:0000256" key="2">
    <source>
        <dbReference type="ARBA" id="ARBA00023125"/>
    </source>
</evidence>
<dbReference type="InterPro" id="IPR002104">
    <property type="entry name" value="Integrase_catalytic"/>
</dbReference>
<comment type="caution">
    <text evidence="5">The sequence shown here is derived from an EMBL/GenBank/DDBJ whole genome shotgun (WGS) entry which is preliminary data.</text>
</comment>
<accession>A0ABW4J7U0</accession>
<name>A0ABW4J7U0_9LACO</name>
<dbReference type="PROSITE" id="PS51898">
    <property type="entry name" value="TYR_RECOMBINASE"/>
    <property type="match status" value="1"/>
</dbReference>
<reference evidence="6" key="1">
    <citation type="journal article" date="2019" name="Int. J. Syst. Evol. Microbiol.">
        <title>The Global Catalogue of Microorganisms (GCM) 10K type strain sequencing project: providing services to taxonomists for standard genome sequencing and annotation.</title>
        <authorList>
            <consortium name="The Broad Institute Genomics Platform"/>
            <consortium name="The Broad Institute Genome Sequencing Center for Infectious Disease"/>
            <person name="Wu L."/>
            <person name="Ma J."/>
        </authorList>
    </citation>
    <scope>NUCLEOTIDE SEQUENCE [LARGE SCALE GENOMIC DNA]</scope>
    <source>
        <strain evidence="6">CCM 8896</strain>
    </source>
</reference>
<evidence type="ECO:0000259" key="4">
    <source>
        <dbReference type="PROSITE" id="PS51898"/>
    </source>
</evidence>
<protein>
    <submittedName>
        <fullName evidence="5">Tyrosine-type recombinase/integrase</fullName>
    </submittedName>
</protein>
<dbReference type="Proteomes" id="UP001597267">
    <property type="component" value="Unassembled WGS sequence"/>
</dbReference>
<dbReference type="PANTHER" id="PTHR30349">
    <property type="entry name" value="PHAGE INTEGRASE-RELATED"/>
    <property type="match status" value="1"/>
</dbReference>
<dbReference type="RefSeq" id="WP_125714912.1">
    <property type="nucleotide sequence ID" value="NZ_JBHTOP010000023.1"/>
</dbReference>
<feature type="domain" description="Tyr recombinase" evidence="4">
    <location>
        <begin position="185"/>
        <end position="404"/>
    </location>
</feature>
<evidence type="ECO:0000256" key="1">
    <source>
        <dbReference type="ARBA" id="ARBA00008857"/>
    </source>
</evidence>
<dbReference type="InterPro" id="IPR050090">
    <property type="entry name" value="Tyrosine_recombinase_XerCD"/>
</dbReference>
<dbReference type="Gene3D" id="1.10.443.10">
    <property type="entry name" value="Intergrase catalytic core"/>
    <property type="match status" value="1"/>
</dbReference>
<dbReference type="Gene3D" id="1.10.150.130">
    <property type="match status" value="1"/>
</dbReference>
<evidence type="ECO:0000256" key="3">
    <source>
        <dbReference type="ARBA" id="ARBA00023172"/>
    </source>
</evidence>
<comment type="similarity">
    <text evidence="1">Belongs to the 'phage' integrase family.</text>
</comment>
<dbReference type="PANTHER" id="PTHR30349:SF64">
    <property type="entry name" value="PROPHAGE INTEGRASE INTD-RELATED"/>
    <property type="match status" value="1"/>
</dbReference>
<dbReference type="CDD" id="cd01189">
    <property type="entry name" value="INT_ICEBs1_C_like"/>
    <property type="match status" value="1"/>
</dbReference>
<dbReference type="InterPro" id="IPR013762">
    <property type="entry name" value="Integrase-like_cat_sf"/>
</dbReference>
<proteinExistence type="inferred from homology"/>
<dbReference type="InterPro" id="IPR010998">
    <property type="entry name" value="Integrase_recombinase_N"/>
</dbReference>
<keyword evidence="3" id="KW-0233">DNA recombination</keyword>
<evidence type="ECO:0000313" key="5">
    <source>
        <dbReference type="EMBL" id="MFD1672272.1"/>
    </source>
</evidence>
<dbReference type="InterPro" id="IPR011010">
    <property type="entry name" value="DNA_brk_join_enz"/>
</dbReference>